<feature type="compositionally biased region" description="Low complexity" evidence="1">
    <location>
        <begin position="138"/>
        <end position="148"/>
    </location>
</feature>
<gene>
    <name evidence="2" type="ORF">C1SCF055_LOCUS3792</name>
</gene>
<reference evidence="3 4" key="2">
    <citation type="submission" date="2024-05" db="EMBL/GenBank/DDBJ databases">
        <authorList>
            <person name="Chen Y."/>
            <person name="Shah S."/>
            <person name="Dougan E. K."/>
            <person name="Thang M."/>
            <person name="Chan C."/>
        </authorList>
    </citation>
    <scope>NUCLEOTIDE SEQUENCE [LARGE SCALE GENOMIC DNA]</scope>
</reference>
<keyword evidence="4" id="KW-1185">Reference proteome</keyword>
<dbReference type="AlphaFoldDB" id="A0A9P1FIS8"/>
<reference evidence="2" key="1">
    <citation type="submission" date="2022-10" db="EMBL/GenBank/DDBJ databases">
        <authorList>
            <person name="Chen Y."/>
            <person name="Dougan E. K."/>
            <person name="Chan C."/>
            <person name="Rhodes N."/>
            <person name="Thang M."/>
        </authorList>
    </citation>
    <scope>NUCLEOTIDE SEQUENCE</scope>
</reference>
<feature type="region of interest" description="Disordered" evidence="1">
    <location>
        <begin position="1"/>
        <end position="26"/>
    </location>
</feature>
<proteinExistence type="predicted"/>
<feature type="compositionally biased region" description="Basic and acidic residues" evidence="1">
    <location>
        <begin position="69"/>
        <end position="78"/>
    </location>
</feature>
<sequence length="155" mass="17646">MGKKRQNEQCQLKRRERRAEKNELKEKAAEATAMLAITQLQLRSTQRKLVKTDLELQEQTEKATSTEAELAKTQRHVQDLSQEATSAKAKLTETERHLQERSQEARWATSMGNYYRSVLEDKKQELASLKKDIKKESAPATGSASSSSKVYLGLH</sequence>
<evidence type="ECO:0000313" key="3">
    <source>
        <dbReference type="EMBL" id="CAL4762799.1"/>
    </source>
</evidence>
<feature type="compositionally biased region" description="Basic and acidic residues" evidence="1">
    <location>
        <begin position="90"/>
        <end position="104"/>
    </location>
</feature>
<dbReference type="Proteomes" id="UP001152797">
    <property type="component" value="Unassembled WGS sequence"/>
</dbReference>
<dbReference type="EMBL" id="CAMXCT010000206">
    <property type="protein sequence ID" value="CAI3975487.1"/>
    <property type="molecule type" value="Genomic_DNA"/>
</dbReference>
<evidence type="ECO:0000313" key="2">
    <source>
        <dbReference type="EMBL" id="CAI3975487.1"/>
    </source>
</evidence>
<protein>
    <submittedName>
        <fullName evidence="2">Uncharacterized protein</fullName>
    </submittedName>
</protein>
<dbReference type="EMBL" id="CAMXCT030000206">
    <property type="protein sequence ID" value="CAL4762799.1"/>
    <property type="molecule type" value="Genomic_DNA"/>
</dbReference>
<feature type="region of interest" description="Disordered" evidence="1">
    <location>
        <begin position="132"/>
        <end position="155"/>
    </location>
</feature>
<evidence type="ECO:0000313" key="4">
    <source>
        <dbReference type="Proteomes" id="UP001152797"/>
    </source>
</evidence>
<evidence type="ECO:0000256" key="1">
    <source>
        <dbReference type="SAM" id="MobiDB-lite"/>
    </source>
</evidence>
<dbReference type="EMBL" id="CAMXCT020000206">
    <property type="protein sequence ID" value="CAL1128862.1"/>
    <property type="molecule type" value="Genomic_DNA"/>
</dbReference>
<name>A0A9P1FIS8_9DINO</name>
<feature type="region of interest" description="Disordered" evidence="1">
    <location>
        <begin position="58"/>
        <end position="105"/>
    </location>
</feature>
<accession>A0A9P1FIS8</accession>
<comment type="caution">
    <text evidence="2">The sequence shown here is derived from an EMBL/GenBank/DDBJ whole genome shotgun (WGS) entry which is preliminary data.</text>
</comment>
<organism evidence="2">
    <name type="scientific">Cladocopium goreaui</name>
    <dbReference type="NCBI Taxonomy" id="2562237"/>
    <lineage>
        <taxon>Eukaryota</taxon>
        <taxon>Sar</taxon>
        <taxon>Alveolata</taxon>
        <taxon>Dinophyceae</taxon>
        <taxon>Suessiales</taxon>
        <taxon>Symbiodiniaceae</taxon>
        <taxon>Cladocopium</taxon>
    </lineage>
</organism>